<keyword evidence="8 9" id="KW-0472">Membrane</keyword>
<dbReference type="GO" id="GO:0016887">
    <property type="term" value="F:ATP hydrolysis activity"/>
    <property type="evidence" value="ECO:0007669"/>
    <property type="project" value="InterPro"/>
</dbReference>
<keyword evidence="13" id="KW-1185">Reference proteome</keyword>
<dbReference type="FunFam" id="3.40.50.300:FF:000221">
    <property type="entry name" value="Multidrug ABC transporter ATP-binding protein"/>
    <property type="match status" value="1"/>
</dbReference>
<dbReference type="GO" id="GO:0034040">
    <property type="term" value="F:ATPase-coupled lipid transmembrane transporter activity"/>
    <property type="evidence" value="ECO:0007669"/>
    <property type="project" value="TreeGrafter"/>
</dbReference>
<proteinExistence type="predicted"/>
<accession>A0A1I3DLZ5</accession>
<dbReference type="STRING" id="1576369.SAMN05421753_103317"/>
<organism evidence="12 13">
    <name type="scientific">Planctomicrobium piriforme</name>
    <dbReference type="NCBI Taxonomy" id="1576369"/>
    <lineage>
        <taxon>Bacteria</taxon>
        <taxon>Pseudomonadati</taxon>
        <taxon>Planctomycetota</taxon>
        <taxon>Planctomycetia</taxon>
        <taxon>Planctomycetales</taxon>
        <taxon>Planctomycetaceae</taxon>
        <taxon>Planctomicrobium</taxon>
    </lineage>
</organism>
<gene>
    <name evidence="12" type="ORF">SAMN05421753_103317</name>
</gene>
<dbReference type="Proteomes" id="UP000199518">
    <property type="component" value="Unassembled WGS sequence"/>
</dbReference>
<dbReference type="InterPro" id="IPR017871">
    <property type="entry name" value="ABC_transporter-like_CS"/>
</dbReference>
<evidence type="ECO:0000256" key="4">
    <source>
        <dbReference type="ARBA" id="ARBA00022692"/>
    </source>
</evidence>
<dbReference type="PROSITE" id="PS50929">
    <property type="entry name" value="ABC_TM1F"/>
    <property type="match status" value="1"/>
</dbReference>
<dbReference type="PANTHER" id="PTHR24221:SF654">
    <property type="entry name" value="ATP-BINDING CASSETTE SUB-FAMILY B MEMBER 6"/>
    <property type="match status" value="1"/>
</dbReference>
<evidence type="ECO:0000313" key="12">
    <source>
        <dbReference type="EMBL" id="SFH87755.1"/>
    </source>
</evidence>
<protein>
    <submittedName>
        <fullName evidence="12">ATP-binding cassette, subfamily B, MsbA</fullName>
    </submittedName>
</protein>
<dbReference type="RefSeq" id="WP_092048334.1">
    <property type="nucleotide sequence ID" value="NZ_FOQD01000003.1"/>
</dbReference>
<name>A0A1I3DLZ5_9PLAN</name>
<dbReference type="PROSITE" id="PS00211">
    <property type="entry name" value="ABC_TRANSPORTER_1"/>
    <property type="match status" value="1"/>
</dbReference>
<dbReference type="InterPro" id="IPR011527">
    <property type="entry name" value="ABC1_TM_dom"/>
</dbReference>
<keyword evidence="4 9" id="KW-0812">Transmembrane</keyword>
<keyword evidence="6 12" id="KW-0067">ATP-binding</keyword>
<dbReference type="AlphaFoldDB" id="A0A1I3DLZ5"/>
<dbReference type="GO" id="GO:0005886">
    <property type="term" value="C:plasma membrane"/>
    <property type="evidence" value="ECO:0007669"/>
    <property type="project" value="UniProtKB-SubCell"/>
</dbReference>
<feature type="transmembrane region" description="Helical" evidence="9">
    <location>
        <begin position="242"/>
        <end position="262"/>
    </location>
</feature>
<dbReference type="Pfam" id="PF00664">
    <property type="entry name" value="ABC_membrane"/>
    <property type="match status" value="1"/>
</dbReference>
<dbReference type="Gene3D" id="3.40.50.300">
    <property type="entry name" value="P-loop containing nucleotide triphosphate hydrolases"/>
    <property type="match status" value="1"/>
</dbReference>
<evidence type="ECO:0000256" key="2">
    <source>
        <dbReference type="ARBA" id="ARBA00022448"/>
    </source>
</evidence>
<evidence type="ECO:0000256" key="9">
    <source>
        <dbReference type="SAM" id="Phobius"/>
    </source>
</evidence>
<keyword evidence="7 9" id="KW-1133">Transmembrane helix</keyword>
<evidence type="ECO:0000256" key="7">
    <source>
        <dbReference type="ARBA" id="ARBA00022989"/>
    </source>
</evidence>
<evidence type="ECO:0000313" key="13">
    <source>
        <dbReference type="Proteomes" id="UP000199518"/>
    </source>
</evidence>
<evidence type="ECO:0000256" key="8">
    <source>
        <dbReference type="ARBA" id="ARBA00023136"/>
    </source>
</evidence>
<feature type="domain" description="ABC transmembrane type-1" evidence="11">
    <location>
        <begin position="142"/>
        <end position="397"/>
    </location>
</feature>
<dbReference type="OrthoDB" id="9762778at2"/>
<keyword evidence="5" id="KW-0547">Nucleotide-binding</keyword>
<feature type="transmembrane region" description="Helical" evidence="9">
    <location>
        <begin position="20"/>
        <end position="43"/>
    </location>
</feature>
<dbReference type="InterPro" id="IPR039421">
    <property type="entry name" value="Type_1_exporter"/>
</dbReference>
<dbReference type="SUPFAM" id="SSF90123">
    <property type="entry name" value="ABC transporter transmembrane region"/>
    <property type="match status" value="1"/>
</dbReference>
<dbReference type="SMART" id="SM00382">
    <property type="entry name" value="AAA"/>
    <property type="match status" value="1"/>
</dbReference>
<dbReference type="InterPro" id="IPR003593">
    <property type="entry name" value="AAA+_ATPase"/>
</dbReference>
<evidence type="ECO:0000256" key="5">
    <source>
        <dbReference type="ARBA" id="ARBA00022741"/>
    </source>
</evidence>
<comment type="subcellular location">
    <subcellularLocation>
        <location evidence="1">Cell membrane</location>
        <topology evidence="1">Multi-pass membrane protein</topology>
    </subcellularLocation>
</comment>
<evidence type="ECO:0000256" key="6">
    <source>
        <dbReference type="ARBA" id="ARBA00022840"/>
    </source>
</evidence>
<dbReference type="EMBL" id="FOQD01000003">
    <property type="protein sequence ID" value="SFH87755.1"/>
    <property type="molecule type" value="Genomic_DNA"/>
</dbReference>
<dbReference type="SUPFAM" id="SSF52540">
    <property type="entry name" value="P-loop containing nucleoside triphosphate hydrolases"/>
    <property type="match status" value="1"/>
</dbReference>
<dbReference type="CDD" id="cd18552">
    <property type="entry name" value="ABC_6TM_MsbA_like"/>
    <property type="match status" value="1"/>
</dbReference>
<feature type="domain" description="ABC transporter" evidence="10">
    <location>
        <begin position="431"/>
        <end position="673"/>
    </location>
</feature>
<evidence type="ECO:0000256" key="1">
    <source>
        <dbReference type="ARBA" id="ARBA00004651"/>
    </source>
</evidence>
<dbReference type="InterPro" id="IPR003439">
    <property type="entry name" value="ABC_transporter-like_ATP-bd"/>
</dbReference>
<keyword evidence="3" id="KW-1003">Cell membrane</keyword>
<dbReference type="GO" id="GO:0005524">
    <property type="term" value="F:ATP binding"/>
    <property type="evidence" value="ECO:0007669"/>
    <property type="project" value="UniProtKB-KW"/>
</dbReference>
<reference evidence="13" key="1">
    <citation type="submission" date="2016-10" db="EMBL/GenBank/DDBJ databases">
        <authorList>
            <person name="Varghese N."/>
            <person name="Submissions S."/>
        </authorList>
    </citation>
    <scope>NUCLEOTIDE SEQUENCE [LARGE SCALE GENOMIC DNA]</scope>
    <source>
        <strain evidence="13">DSM 26348</strain>
    </source>
</reference>
<dbReference type="Gene3D" id="1.20.1560.10">
    <property type="entry name" value="ABC transporter type 1, transmembrane domain"/>
    <property type="match status" value="1"/>
</dbReference>
<dbReference type="GO" id="GO:0140359">
    <property type="term" value="F:ABC-type transporter activity"/>
    <property type="evidence" value="ECO:0007669"/>
    <property type="project" value="InterPro"/>
</dbReference>
<sequence length="687" mass="77045">MDSFPRLWPYLRPYRQRLCLSFVLGIVIAALWGANLTVAFPIIKVLLEHKSLHEYVNETIETAEQEETQLLASKNEMDRNLAAFDAAAVDKHSAEYVETLRKSARIQRDIATRQNTMYQFGWLKMSVMPWVPVDEFEAFCGLLALLIGATALKGVLMYWQDVEIGRVSEATVMGVRKELLRRVLDLDYQSLSLEGPSGLMSRFTYDAEQLSSGITTLGGRMIREPLKCLACMFVALYFNWRLTLLSLIFIPLLGLFLSRLGSMLKRASRRMMESMSQIYKVLEETVDGLKVVIGFHNAEHHRKLFDQQYAVYFKKAMKVVRIDGAARPLLELLGIAAMFMALVPGAYLVMRGKTDIWGVQLTSHVMDGAELGLLYAVLAGLLDPCRKLSSVFPRLKRSTAAIDRIFAMIDQQSLITSPADAEPMPRHHESIEFRDVSFRYLGKDQKTQRSLALEHVDLKVRFGEVVAIVGPNGCGKSTLVNLLPRFYDPDGGDIFIDERPMKDLPLEDLRRQVGVVMQDTVLFDGSVLDNIRYGSDSVSRAQLEEAARRAHVLPIIQSLPNGFETLIGGKGKELSGGQRQRIALARMILRDPAILVLDEATSAADAESEALIHLALKEFVKGRTTFLISHTISQSLLDFVTRIVVMEKGQIVASGSHEQLLETCPIYHRLYHSPSRQLGITAVKKAA</sequence>
<evidence type="ECO:0000259" key="11">
    <source>
        <dbReference type="PROSITE" id="PS50929"/>
    </source>
</evidence>
<dbReference type="PROSITE" id="PS50893">
    <property type="entry name" value="ABC_TRANSPORTER_2"/>
    <property type="match status" value="1"/>
</dbReference>
<dbReference type="InterPro" id="IPR027417">
    <property type="entry name" value="P-loop_NTPase"/>
</dbReference>
<dbReference type="PANTHER" id="PTHR24221">
    <property type="entry name" value="ATP-BINDING CASSETTE SUB-FAMILY B"/>
    <property type="match status" value="1"/>
</dbReference>
<evidence type="ECO:0000256" key="3">
    <source>
        <dbReference type="ARBA" id="ARBA00022475"/>
    </source>
</evidence>
<dbReference type="Pfam" id="PF00005">
    <property type="entry name" value="ABC_tran"/>
    <property type="match status" value="1"/>
</dbReference>
<evidence type="ECO:0000259" key="10">
    <source>
        <dbReference type="PROSITE" id="PS50893"/>
    </source>
</evidence>
<dbReference type="InterPro" id="IPR036640">
    <property type="entry name" value="ABC1_TM_sf"/>
</dbReference>
<feature type="transmembrane region" description="Helical" evidence="9">
    <location>
        <begin position="329"/>
        <end position="350"/>
    </location>
</feature>
<keyword evidence="2" id="KW-0813">Transport</keyword>